<evidence type="ECO:0000256" key="1">
    <source>
        <dbReference type="ARBA" id="ARBA00022690"/>
    </source>
</evidence>
<dbReference type="SUPFAM" id="SSF54403">
    <property type="entry name" value="Cystatin/monellin"/>
    <property type="match status" value="1"/>
</dbReference>
<dbReference type="PANTHER" id="PTHR47373:SF1">
    <property type="entry name" value="CYSTEINE PROTEINASE INHIBITOR 2"/>
    <property type="match status" value="1"/>
</dbReference>
<dbReference type="InterPro" id="IPR046350">
    <property type="entry name" value="Cystatin_sf"/>
</dbReference>
<feature type="chain" id="PRO_5041950012" description="Cystatin domain-containing protein" evidence="3">
    <location>
        <begin position="26"/>
        <end position="137"/>
    </location>
</feature>
<dbReference type="PANTHER" id="PTHR47373">
    <property type="entry name" value="CYSTEINE PROTEINASE INHIBITOR 2"/>
    <property type="match status" value="1"/>
</dbReference>
<keyword evidence="6" id="KW-1185">Reference proteome</keyword>
<keyword evidence="1" id="KW-0646">Protease inhibitor</keyword>
<gene>
    <name evidence="5" type="ORF">QVD17_01088</name>
</gene>
<evidence type="ECO:0000313" key="6">
    <source>
        <dbReference type="Proteomes" id="UP001229421"/>
    </source>
</evidence>
<proteinExistence type="predicted"/>
<accession>A0AAD8LBH3</accession>
<reference evidence="5" key="1">
    <citation type="journal article" date="2023" name="bioRxiv">
        <title>Improved chromosome-level genome assembly for marigold (Tagetes erecta).</title>
        <authorList>
            <person name="Jiang F."/>
            <person name="Yuan L."/>
            <person name="Wang S."/>
            <person name="Wang H."/>
            <person name="Xu D."/>
            <person name="Wang A."/>
            <person name="Fan W."/>
        </authorList>
    </citation>
    <scope>NUCLEOTIDE SEQUENCE</scope>
    <source>
        <strain evidence="5">WSJ</strain>
        <tissue evidence="5">Leaf</tissue>
    </source>
</reference>
<keyword evidence="2" id="KW-0789">Thiol protease inhibitor</keyword>
<dbReference type="GO" id="GO:0004869">
    <property type="term" value="F:cysteine-type endopeptidase inhibitor activity"/>
    <property type="evidence" value="ECO:0007669"/>
    <property type="project" value="UniProtKB-KW"/>
</dbReference>
<evidence type="ECO:0000256" key="3">
    <source>
        <dbReference type="SAM" id="SignalP"/>
    </source>
</evidence>
<protein>
    <recommendedName>
        <fullName evidence="4">Cystatin domain-containing protein</fullName>
    </recommendedName>
</protein>
<dbReference type="Gene3D" id="3.10.450.10">
    <property type="match status" value="1"/>
</dbReference>
<organism evidence="5 6">
    <name type="scientific">Tagetes erecta</name>
    <name type="common">African marigold</name>
    <dbReference type="NCBI Taxonomy" id="13708"/>
    <lineage>
        <taxon>Eukaryota</taxon>
        <taxon>Viridiplantae</taxon>
        <taxon>Streptophyta</taxon>
        <taxon>Embryophyta</taxon>
        <taxon>Tracheophyta</taxon>
        <taxon>Spermatophyta</taxon>
        <taxon>Magnoliopsida</taxon>
        <taxon>eudicotyledons</taxon>
        <taxon>Gunneridae</taxon>
        <taxon>Pentapetalae</taxon>
        <taxon>asterids</taxon>
        <taxon>campanulids</taxon>
        <taxon>Asterales</taxon>
        <taxon>Asteraceae</taxon>
        <taxon>Asteroideae</taxon>
        <taxon>Heliantheae alliance</taxon>
        <taxon>Tageteae</taxon>
        <taxon>Tagetes</taxon>
    </lineage>
</organism>
<evidence type="ECO:0000313" key="5">
    <source>
        <dbReference type="EMBL" id="KAK1435327.1"/>
    </source>
</evidence>
<evidence type="ECO:0000259" key="4">
    <source>
        <dbReference type="SMART" id="SM00043"/>
    </source>
</evidence>
<dbReference type="InterPro" id="IPR018073">
    <property type="entry name" value="Prot_inh_cystat_CS"/>
</dbReference>
<dbReference type="EMBL" id="JAUHHV010000001">
    <property type="protein sequence ID" value="KAK1435327.1"/>
    <property type="molecule type" value="Genomic_DNA"/>
</dbReference>
<keyword evidence="3" id="KW-0732">Signal</keyword>
<feature type="signal peptide" evidence="3">
    <location>
        <begin position="1"/>
        <end position="25"/>
    </location>
</feature>
<comment type="caution">
    <text evidence="5">The sequence shown here is derived from an EMBL/GenBank/DDBJ whole genome shotgun (WGS) entry which is preliminary data.</text>
</comment>
<sequence>MAKNTILTFSILIFLFFLSTFMANAIPGGRTKLKNVETDKEVQALGSYSVDEYNQLQSSHKTGAGDLKFSKVIAAETQVVAGTKYYLKIEAFTKSGVVKVFDAEVVVQPWKHSKKLLDFKPSPIIIIITIIKVDPGL</sequence>
<dbReference type="SMART" id="SM00043">
    <property type="entry name" value="CY"/>
    <property type="match status" value="1"/>
</dbReference>
<name>A0AAD8LBH3_TARER</name>
<feature type="domain" description="Cystatin" evidence="4">
    <location>
        <begin position="25"/>
        <end position="122"/>
    </location>
</feature>
<dbReference type="Proteomes" id="UP001229421">
    <property type="component" value="Unassembled WGS sequence"/>
</dbReference>
<dbReference type="Pfam" id="PF16845">
    <property type="entry name" value="SQAPI"/>
    <property type="match status" value="1"/>
</dbReference>
<evidence type="ECO:0000256" key="2">
    <source>
        <dbReference type="ARBA" id="ARBA00022704"/>
    </source>
</evidence>
<dbReference type="CDD" id="cd00042">
    <property type="entry name" value="CY"/>
    <property type="match status" value="1"/>
</dbReference>
<dbReference type="InterPro" id="IPR000010">
    <property type="entry name" value="Cystatin_dom"/>
</dbReference>
<dbReference type="PROSITE" id="PS00287">
    <property type="entry name" value="CYSTATIN"/>
    <property type="match status" value="1"/>
</dbReference>
<dbReference type="AlphaFoldDB" id="A0AAD8LBH3"/>